<keyword evidence="2" id="KW-0648">Protein biosynthesis</keyword>
<evidence type="ECO:0000313" key="3">
    <source>
        <dbReference type="EMBL" id="AMD90662.1"/>
    </source>
</evidence>
<keyword evidence="4" id="KW-1185">Reference proteome</keyword>
<dbReference type="GO" id="GO:0070681">
    <property type="term" value="P:glutaminyl-tRNAGln biosynthesis via transamidation"/>
    <property type="evidence" value="ECO:0007669"/>
    <property type="project" value="TreeGrafter"/>
</dbReference>
<dbReference type="GO" id="GO:0006412">
    <property type="term" value="P:translation"/>
    <property type="evidence" value="ECO:0007669"/>
    <property type="project" value="UniProtKB-UniRule"/>
</dbReference>
<comment type="subunit">
    <text evidence="2">Heterotrimer of A, B and C subunits.</text>
</comment>
<reference evidence="4" key="1">
    <citation type="submission" date="2016-02" db="EMBL/GenBank/DDBJ databases">
        <authorList>
            <person name="Holder M.E."/>
            <person name="Ajami N.J."/>
            <person name="Petrosino J.F."/>
        </authorList>
    </citation>
    <scope>NUCLEOTIDE SEQUENCE [LARGE SCALE GENOMIC DNA]</scope>
    <source>
        <strain evidence="4">CCUG 45958</strain>
    </source>
</reference>
<dbReference type="NCBIfam" id="TIGR00135">
    <property type="entry name" value="gatC"/>
    <property type="match status" value="1"/>
</dbReference>
<dbReference type="InterPro" id="IPR003837">
    <property type="entry name" value="GatC"/>
</dbReference>
<proteinExistence type="inferred from homology"/>
<dbReference type="EC" id="6.3.5.-" evidence="2"/>
<dbReference type="GO" id="GO:0005524">
    <property type="term" value="F:ATP binding"/>
    <property type="evidence" value="ECO:0007669"/>
    <property type="project" value="UniProtKB-KW"/>
</dbReference>
<dbReference type="EMBL" id="CP014229">
    <property type="protein sequence ID" value="AMD90662.1"/>
    <property type="molecule type" value="Genomic_DNA"/>
</dbReference>
<evidence type="ECO:0000256" key="1">
    <source>
        <dbReference type="ARBA" id="ARBA00022840"/>
    </source>
</evidence>
<dbReference type="InterPro" id="IPR036113">
    <property type="entry name" value="Asp/Glu-ADT_sf_sub_c"/>
</dbReference>
<keyword evidence="2" id="KW-0547">Nucleotide-binding</keyword>
<dbReference type="GO" id="GO:0050567">
    <property type="term" value="F:glutaminyl-tRNA synthase (glutamine-hydrolyzing) activity"/>
    <property type="evidence" value="ECO:0007669"/>
    <property type="project" value="UniProtKB-UniRule"/>
</dbReference>
<accession>A0A0X8JL42</accession>
<organism evidence="3 4">
    <name type="scientific">Desulfovibrio fairfieldensis</name>
    <dbReference type="NCBI Taxonomy" id="44742"/>
    <lineage>
        <taxon>Bacteria</taxon>
        <taxon>Pseudomonadati</taxon>
        <taxon>Thermodesulfobacteriota</taxon>
        <taxon>Desulfovibrionia</taxon>
        <taxon>Desulfovibrionales</taxon>
        <taxon>Desulfovibrionaceae</taxon>
        <taxon>Desulfovibrio</taxon>
    </lineage>
</organism>
<dbReference type="RefSeq" id="WP_008682021.1">
    <property type="nucleotide sequence ID" value="NZ_CP014229.1"/>
</dbReference>
<dbReference type="GO" id="GO:0050566">
    <property type="term" value="F:asparaginyl-tRNA synthase (glutamine-hydrolyzing) activity"/>
    <property type="evidence" value="ECO:0007669"/>
    <property type="project" value="RHEA"/>
</dbReference>
<dbReference type="HAMAP" id="MF_00122">
    <property type="entry name" value="GatC"/>
    <property type="match status" value="1"/>
</dbReference>
<dbReference type="Proteomes" id="UP000069241">
    <property type="component" value="Chromosome"/>
</dbReference>
<comment type="function">
    <text evidence="2">Allows the formation of correctly charged Asn-tRNA(Asn) or Gln-tRNA(Gln) through the transamidation of misacylated Asp-tRNA(Asn) or Glu-tRNA(Gln) in organisms which lack either or both of asparaginyl-tRNA or glutaminyl-tRNA synthetases. The reaction takes place in the presence of glutamine and ATP through an activated phospho-Asp-tRNA(Asn) or phospho-Glu-tRNA(Gln).</text>
</comment>
<dbReference type="Pfam" id="PF02686">
    <property type="entry name" value="GatC"/>
    <property type="match status" value="1"/>
</dbReference>
<comment type="similarity">
    <text evidence="2">Belongs to the GatC family.</text>
</comment>
<name>A0A0X8JL42_9BACT</name>
<sequence>MAEPNNISREEVAHMAALSRLRVSDEEQKLFARQFGDILGYMDVLAQVNTENVDPLYSPVQHAAEGREDRAVNRRSREEVLANAPEADGEYFIVPRIV</sequence>
<dbReference type="PANTHER" id="PTHR15004">
    <property type="entry name" value="GLUTAMYL-TRNA(GLN) AMIDOTRANSFERASE SUBUNIT C, MITOCHONDRIAL"/>
    <property type="match status" value="1"/>
</dbReference>
<evidence type="ECO:0000313" key="4">
    <source>
        <dbReference type="Proteomes" id="UP000069241"/>
    </source>
</evidence>
<keyword evidence="2" id="KW-0436">Ligase</keyword>
<dbReference type="PANTHER" id="PTHR15004:SF0">
    <property type="entry name" value="GLUTAMYL-TRNA(GLN) AMIDOTRANSFERASE SUBUNIT C, MITOCHONDRIAL"/>
    <property type="match status" value="1"/>
</dbReference>
<dbReference type="GO" id="GO:0016740">
    <property type="term" value="F:transferase activity"/>
    <property type="evidence" value="ECO:0007669"/>
    <property type="project" value="UniProtKB-KW"/>
</dbReference>
<dbReference type="KEGG" id="dfi:AXF13_11320"/>
<protein>
    <recommendedName>
        <fullName evidence="2">Aspartyl/glutamyl-tRNA(Asn/Gln) amidotransferase subunit C</fullName>
        <shortName evidence="2">Asp/Glu-ADT subunit C</shortName>
        <ecNumber evidence="2">6.3.5.-</ecNumber>
    </recommendedName>
</protein>
<evidence type="ECO:0000256" key="2">
    <source>
        <dbReference type="HAMAP-Rule" id="MF_00122"/>
    </source>
</evidence>
<dbReference type="Gene3D" id="1.10.20.60">
    <property type="entry name" value="Glu-tRNAGln amidotransferase C subunit, N-terminal domain"/>
    <property type="match status" value="1"/>
</dbReference>
<dbReference type="SUPFAM" id="SSF141000">
    <property type="entry name" value="Glu-tRNAGln amidotransferase C subunit"/>
    <property type="match status" value="1"/>
</dbReference>
<dbReference type="GO" id="GO:0006450">
    <property type="term" value="P:regulation of translational fidelity"/>
    <property type="evidence" value="ECO:0007669"/>
    <property type="project" value="InterPro"/>
</dbReference>
<comment type="catalytic activity">
    <reaction evidence="2">
        <text>L-aspartyl-tRNA(Asn) + L-glutamine + ATP + H2O = L-asparaginyl-tRNA(Asn) + L-glutamate + ADP + phosphate + 2 H(+)</text>
        <dbReference type="Rhea" id="RHEA:14513"/>
        <dbReference type="Rhea" id="RHEA-COMP:9674"/>
        <dbReference type="Rhea" id="RHEA-COMP:9677"/>
        <dbReference type="ChEBI" id="CHEBI:15377"/>
        <dbReference type="ChEBI" id="CHEBI:15378"/>
        <dbReference type="ChEBI" id="CHEBI:29985"/>
        <dbReference type="ChEBI" id="CHEBI:30616"/>
        <dbReference type="ChEBI" id="CHEBI:43474"/>
        <dbReference type="ChEBI" id="CHEBI:58359"/>
        <dbReference type="ChEBI" id="CHEBI:78515"/>
        <dbReference type="ChEBI" id="CHEBI:78516"/>
        <dbReference type="ChEBI" id="CHEBI:456216"/>
    </reaction>
</comment>
<keyword evidence="3" id="KW-0808">Transferase</keyword>
<dbReference type="STRING" id="44742.AXF13_11320"/>
<dbReference type="AlphaFoldDB" id="A0A0X8JL42"/>
<gene>
    <name evidence="2" type="primary">gatC</name>
    <name evidence="3" type="ORF">AXF13_11320</name>
</gene>
<comment type="catalytic activity">
    <reaction evidence="2">
        <text>L-glutamyl-tRNA(Gln) + L-glutamine + ATP + H2O = L-glutaminyl-tRNA(Gln) + L-glutamate + ADP + phosphate + H(+)</text>
        <dbReference type="Rhea" id="RHEA:17521"/>
        <dbReference type="Rhea" id="RHEA-COMP:9681"/>
        <dbReference type="Rhea" id="RHEA-COMP:9684"/>
        <dbReference type="ChEBI" id="CHEBI:15377"/>
        <dbReference type="ChEBI" id="CHEBI:15378"/>
        <dbReference type="ChEBI" id="CHEBI:29985"/>
        <dbReference type="ChEBI" id="CHEBI:30616"/>
        <dbReference type="ChEBI" id="CHEBI:43474"/>
        <dbReference type="ChEBI" id="CHEBI:58359"/>
        <dbReference type="ChEBI" id="CHEBI:78520"/>
        <dbReference type="ChEBI" id="CHEBI:78521"/>
        <dbReference type="ChEBI" id="CHEBI:456216"/>
    </reaction>
</comment>
<keyword evidence="1 2" id="KW-0067">ATP-binding</keyword>